<keyword evidence="2" id="KW-0238">DNA-binding</keyword>
<dbReference type="InterPro" id="IPR036388">
    <property type="entry name" value="WH-like_DNA-bd_sf"/>
</dbReference>
<dbReference type="PROSITE" id="PS01117">
    <property type="entry name" value="HTH_MARR_1"/>
    <property type="match status" value="1"/>
</dbReference>
<dbReference type="Proteomes" id="UP001168540">
    <property type="component" value="Unassembled WGS sequence"/>
</dbReference>
<dbReference type="PANTHER" id="PTHR42756">
    <property type="entry name" value="TRANSCRIPTIONAL REGULATOR, MARR"/>
    <property type="match status" value="1"/>
</dbReference>
<evidence type="ECO:0000313" key="5">
    <source>
        <dbReference type="EMBL" id="MDN0075818.1"/>
    </source>
</evidence>
<dbReference type="PRINTS" id="PR00598">
    <property type="entry name" value="HTHMARR"/>
</dbReference>
<organism evidence="5 6">
    <name type="scientific">Crenobacter oryzisoli</name>
    <dbReference type="NCBI Taxonomy" id="3056844"/>
    <lineage>
        <taxon>Bacteria</taxon>
        <taxon>Pseudomonadati</taxon>
        <taxon>Pseudomonadota</taxon>
        <taxon>Betaproteobacteria</taxon>
        <taxon>Neisseriales</taxon>
        <taxon>Neisseriaceae</taxon>
        <taxon>Crenobacter</taxon>
    </lineage>
</organism>
<keyword evidence="1" id="KW-0805">Transcription regulation</keyword>
<sequence length="158" mass="17711">MTNHSKETFLPLMRELAQTFQAFEQFSDAHVREMGLTPPQFDVVATLGNTEGMTARELSEKTLITKGTLTGVIDRLIDKGLVSRTTPPGDRRCVTIRLTAEGDALFQRVFPAHMTHMQAAFACFTATELGEIRNELRRLGDAFRSANLDYMENSERAD</sequence>
<dbReference type="RefSeq" id="WP_289830460.1">
    <property type="nucleotide sequence ID" value="NZ_JAUEDK010000022.1"/>
</dbReference>
<protein>
    <submittedName>
        <fullName evidence="5">MarR family transcriptional regulator</fullName>
    </submittedName>
</protein>
<evidence type="ECO:0000256" key="2">
    <source>
        <dbReference type="ARBA" id="ARBA00023125"/>
    </source>
</evidence>
<proteinExistence type="predicted"/>
<dbReference type="PROSITE" id="PS50995">
    <property type="entry name" value="HTH_MARR_2"/>
    <property type="match status" value="1"/>
</dbReference>
<dbReference type="PANTHER" id="PTHR42756:SF1">
    <property type="entry name" value="TRANSCRIPTIONAL REPRESSOR OF EMRAB OPERON"/>
    <property type="match status" value="1"/>
</dbReference>
<comment type="caution">
    <text evidence="5">The sequence shown here is derived from an EMBL/GenBank/DDBJ whole genome shotgun (WGS) entry which is preliminary data.</text>
</comment>
<name>A0ABT7XQ45_9NEIS</name>
<dbReference type="SUPFAM" id="SSF46785">
    <property type="entry name" value="Winged helix' DNA-binding domain"/>
    <property type="match status" value="1"/>
</dbReference>
<dbReference type="Pfam" id="PF01047">
    <property type="entry name" value="MarR"/>
    <property type="match status" value="1"/>
</dbReference>
<dbReference type="SMART" id="SM00347">
    <property type="entry name" value="HTH_MARR"/>
    <property type="match status" value="1"/>
</dbReference>
<feature type="domain" description="HTH marR-type" evidence="4">
    <location>
        <begin position="9"/>
        <end position="141"/>
    </location>
</feature>
<evidence type="ECO:0000313" key="6">
    <source>
        <dbReference type="Proteomes" id="UP001168540"/>
    </source>
</evidence>
<dbReference type="Gene3D" id="1.10.10.10">
    <property type="entry name" value="Winged helix-like DNA-binding domain superfamily/Winged helix DNA-binding domain"/>
    <property type="match status" value="1"/>
</dbReference>
<dbReference type="EMBL" id="JAUEDK010000022">
    <property type="protein sequence ID" value="MDN0075818.1"/>
    <property type="molecule type" value="Genomic_DNA"/>
</dbReference>
<keyword evidence="6" id="KW-1185">Reference proteome</keyword>
<evidence type="ECO:0000256" key="3">
    <source>
        <dbReference type="ARBA" id="ARBA00023163"/>
    </source>
</evidence>
<accession>A0ABT7XQ45</accession>
<gene>
    <name evidence="5" type="ORF">QU481_13070</name>
</gene>
<reference evidence="5" key="1">
    <citation type="submission" date="2023-06" db="EMBL/GenBank/DDBJ databases">
        <authorList>
            <person name="Zhang S."/>
        </authorList>
    </citation>
    <scope>NUCLEOTIDE SEQUENCE</scope>
    <source>
        <strain evidence="5">SG2303</strain>
    </source>
</reference>
<dbReference type="InterPro" id="IPR000835">
    <property type="entry name" value="HTH_MarR-typ"/>
</dbReference>
<evidence type="ECO:0000256" key="1">
    <source>
        <dbReference type="ARBA" id="ARBA00023015"/>
    </source>
</evidence>
<keyword evidence="3" id="KW-0804">Transcription</keyword>
<dbReference type="InterPro" id="IPR023187">
    <property type="entry name" value="Tscrpt_reg_MarR-type_CS"/>
</dbReference>
<dbReference type="InterPro" id="IPR036390">
    <property type="entry name" value="WH_DNA-bd_sf"/>
</dbReference>
<evidence type="ECO:0000259" key="4">
    <source>
        <dbReference type="PROSITE" id="PS50995"/>
    </source>
</evidence>